<evidence type="ECO:0000313" key="2">
    <source>
        <dbReference type="EMBL" id="GLI54022.1"/>
    </source>
</evidence>
<accession>A0A9W6GHD6</accession>
<dbReference type="Proteomes" id="UP001144297">
    <property type="component" value="Unassembled WGS sequence"/>
</dbReference>
<dbReference type="PANTHER" id="PTHR36928:SF1">
    <property type="entry name" value="PHOSPHATASE YCDX-RELATED"/>
    <property type="match status" value="1"/>
</dbReference>
<dbReference type="SUPFAM" id="SSF89550">
    <property type="entry name" value="PHP domain-like"/>
    <property type="match status" value="1"/>
</dbReference>
<feature type="domain" description="Polymerase/histidinol phosphatase N-terminal" evidence="1">
    <location>
        <begin position="2"/>
        <end position="75"/>
    </location>
</feature>
<dbReference type="InterPro" id="IPR050243">
    <property type="entry name" value="PHP_phosphatase"/>
</dbReference>
<organism evidence="2 3">
    <name type="scientific">Thermodesulfovibrio yellowstonii</name>
    <dbReference type="NCBI Taxonomy" id="28262"/>
    <lineage>
        <taxon>Bacteria</taxon>
        <taxon>Pseudomonadati</taxon>
        <taxon>Nitrospirota</taxon>
        <taxon>Thermodesulfovibrionia</taxon>
        <taxon>Thermodesulfovibrionales</taxon>
        <taxon>Thermodesulfovibrionaceae</taxon>
        <taxon>Thermodesulfovibrio</taxon>
    </lineage>
</organism>
<protein>
    <submittedName>
        <fullName evidence="2">PHP domain-containing protein</fullName>
    </submittedName>
</protein>
<reference evidence="2" key="1">
    <citation type="submission" date="2022-12" db="EMBL/GenBank/DDBJ databases">
        <title>Reference genome sequencing for broad-spectrum identification of bacterial and archaeal isolates by mass spectrometry.</title>
        <authorList>
            <person name="Sekiguchi Y."/>
            <person name="Tourlousse D.M."/>
        </authorList>
    </citation>
    <scope>NUCLEOTIDE SEQUENCE</scope>
    <source>
        <strain evidence="2">TSL-P1</strain>
    </source>
</reference>
<dbReference type="CDD" id="cd07432">
    <property type="entry name" value="PHP_HisPPase"/>
    <property type="match status" value="1"/>
</dbReference>
<dbReference type="GO" id="GO:0042578">
    <property type="term" value="F:phosphoric ester hydrolase activity"/>
    <property type="evidence" value="ECO:0007669"/>
    <property type="project" value="TreeGrafter"/>
</dbReference>
<dbReference type="PANTHER" id="PTHR36928">
    <property type="entry name" value="PHOSPHATASE YCDX-RELATED"/>
    <property type="match status" value="1"/>
</dbReference>
<gene>
    <name evidence="2" type="ORF">TISLANDTSLP1_17150</name>
</gene>
<dbReference type="InterPro" id="IPR004013">
    <property type="entry name" value="PHP_dom"/>
</dbReference>
<dbReference type="SMART" id="SM00481">
    <property type="entry name" value="POLIIIAc"/>
    <property type="match status" value="1"/>
</dbReference>
<sequence>MIDLHIHSVFSDGELIPAEIIRRAEAIGYKALAITDHADHSNIDLIVPRIVKVMERIQPFTNMVLLPGIEITHVPPDTIPDLAKESRRLGAKIIIVHGETLVEPVKEGTNIKALQSDIDILAHPGLITEEEAIEASARNIYLEITSRRGHSLSNGHVAHAAVKYGAKLVINTDCHSPGDFISKEFAIKILKGAGLVEKEIYKVFQNMEEIIRRKIK</sequence>
<dbReference type="Pfam" id="PF02811">
    <property type="entry name" value="PHP"/>
    <property type="match status" value="1"/>
</dbReference>
<name>A0A9W6GHD6_9BACT</name>
<evidence type="ECO:0000259" key="1">
    <source>
        <dbReference type="SMART" id="SM00481"/>
    </source>
</evidence>
<evidence type="ECO:0000313" key="3">
    <source>
        <dbReference type="Proteomes" id="UP001144297"/>
    </source>
</evidence>
<dbReference type="InterPro" id="IPR003141">
    <property type="entry name" value="Pol/His_phosphatase_N"/>
</dbReference>
<dbReference type="EMBL" id="BSDX01000001">
    <property type="protein sequence ID" value="GLI54022.1"/>
    <property type="molecule type" value="Genomic_DNA"/>
</dbReference>
<dbReference type="AlphaFoldDB" id="A0A9W6GHD6"/>
<proteinExistence type="predicted"/>
<comment type="caution">
    <text evidence="2">The sequence shown here is derived from an EMBL/GenBank/DDBJ whole genome shotgun (WGS) entry which is preliminary data.</text>
</comment>
<keyword evidence="3" id="KW-1185">Reference proteome</keyword>
<dbReference type="Gene3D" id="3.20.20.140">
    <property type="entry name" value="Metal-dependent hydrolases"/>
    <property type="match status" value="1"/>
</dbReference>
<dbReference type="GO" id="GO:0008270">
    <property type="term" value="F:zinc ion binding"/>
    <property type="evidence" value="ECO:0007669"/>
    <property type="project" value="TreeGrafter"/>
</dbReference>
<dbReference type="GO" id="GO:0005829">
    <property type="term" value="C:cytosol"/>
    <property type="evidence" value="ECO:0007669"/>
    <property type="project" value="TreeGrafter"/>
</dbReference>
<dbReference type="NCBIfam" id="NF004981">
    <property type="entry name" value="PRK06361.1"/>
    <property type="match status" value="1"/>
</dbReference>
<dbReference type="InterPro" id="IPR016195">
    <property type="entry name" value="Pol/histidinol_Pase-like"/>
</dbReference>